<dbReference type="Pfam" id="PF00534">
    <property type="entry name" value="Glycos_transf_1"/>
    <property type="match status" value="1"/>
</dbReference>
<keyword evidence="4" id="KW-1185">Reference proteome</keyword>
<dbReference type="GO" id="GO:0016757">
    <property type="term" value="F:glycosyltransferase activity"/>
    <property type="evidence" value="ECO:0007669"/>
    <property type="project" value="InterPro"/>
</dbReference>
<dbReference type="Gene3D" id="3.40.50.2000">
    <property type="entry name" value="Glycogen Phosphorylase B"/>
    <property type="match status" value="2"/>
</dbReference>
<organism evidence="3 4">
    <name type="scientific">Mucilaginibacter robiniae</name>
    <dbReference type="NCBI Taxonomy" id="2728022"/>
    <lineage>
        <taxon>Bacteria</taxon>
        <taxon>Pseudomonadati</taxon>
        <taxon>Bacteroidota</taxon>
        <taxon>Sphingobacteriia</taxon>
        <taxon>Sphingobacteriales</taxon>
        <taxon>Sphingobacteriaceae</taxon>
        <taxon>Mucilaginibacter</taxon>
    </lineage>
</organism>
<protein>
    <submittedName>
        <fullName evidence="3">Glycosyltransferase family 4 protein</fullName>
    </submittedName>
</protein>
<accession>A0A7L5E5A8</accession>
<dbReference type="AlphaFoldDB" id="A0A7L5E5A8"/>
<reference evidence="3 4" key="1">
    <citation type="submission" date="2020-04" db="EMBL/GenBank/DDBJ databases">
        <title>Genome sequencing of novel species.</title>
        <authorList>
            <person name="Heo J."/>
            <person name="Kim S.-J."/>
            <person name="Kim J.-S."/>
            <person name="Hong S.-B."/>
            <person name="Kwon S.-W."/>
        </authorList>
    </citation>
    <scope>NUCLEOTIDE SEQUENCE [LARGE SCALE GENOMIC DNA]</scope>
    <source>
        <strain evidence="3 4">F39-2</strain>
    </source>
</reference>
<dbReference type="Pfam" id="PF13439">
    <property type="entry name" value="Glyco_transf_4"/>
    <property type="match status" value="1"/>
</dbReference>
<dbReference type="InterPro" id="IPR028098">
    <property type="entry name" value="Glyco_trans_4-like_N"/>
</dbReference>
<name>A0A7L5E5A8_9SPHI</name>
<dbReference type="RefSeq" id="WP_169609858.1">
    <property type="nucleotide sequence ID" value="NZ_CP051682.1"/>
</dbReference>
<sequence length="410" mass="46736">MNILVVNWTWYPSGGDWTYVENVCKLYEQKGHHVIPFSMKDERNYPSAYSNYFIENIDYKKVNKRSLTAGLKVVSKSIYSFEAQKNLEKLLTDVHIDFVHINVIHHYITPTILKIIKKRNIPIIWTFHEYTPLCPDSTFISHGQVCEKCFGGKFYQCITHTCKKGSLLASTVAALENYVHKYLNYYAYVDYYVCPSVFLYEKFKAFNFFTDKLVQLYHGYDYAEIETAKATTPASKEKYIVFVGRLEKIKGANTLLVAMQYCPGVQLKILGTGTQEEELKAFASTHQLTQVNFLGKQSRQQTLQIINNSQFLVCASEWYEVLGFTIVEAMALSKPVIGSAIGAIPEMVIDNYTGLLYEPGNAIELADKIKLLNANPDLVAKLGENAYKHITQLINTEKHFAGLQQLIPSL</sequence>
<evidence type="ECO:0000259" key="2">
    <source>
        <dbReference type="Pfam" id="PF13439"/>
    </source>
</evidence>
<evidence type="ECO:0000313" key="4">
    <source>
        <dbReference type="Proteomes" id="UP000503278"/>
    </source>
</evidence>
<feature type="domain" description="Glycosyl transferase family 1" evidence="1">
    <location>
        <begin position="229"/>
        <end position="389"/>
    </location>
</feature>
<feature type="domain" description="Glycosyltransferase subfamily 4-like N-terminal" evidence="2">
    <location>
        <begin position="14"/>
        <end position="222"/>
    </location>
</feature>
<dbReference type="SUPFAM" id="SSF53756">
    <property type="entry name" value="UDP-Glycosyltransferase/glycogen phosphorylase"/>
    <property type="match status" value="1"/>
</dbReference>
<evidence type="ECO:0000259" key="1">
    <source>
        <dbReference type="Pfam" id="PF00534"/>
    </source>
</evidence>
<dbReference type="KEGG" id="mrob:HH214_17645"/>
<gene>
    <name evidence="3" type="ORF">HH214_17645</name>
</gene>
<dbReference type="PANTHER" id="PTHR45947:SF13">
    <property type="entry name" value="TRANSFERASE"/>
    <property type="match status" value="1"/>
</dbReference>
<dbReference type="CDD" id="cd03801">
    <property type="entry name" value="GT4_PimA-like"/>
    <property type="match status" value="1"/>
</dbReference>
<dbReference type="PANTHER" id="PTHR45947">
    <property type="entry name" value="SULFOQUINOVOSYL TRANSFERASE SQD2"/>
    <property type="match status" value="1"/>
</dbReference>
<dbReference type="Proteomes" id="UP000503278">
    <property type="component" value="Chromosome"/>
</dbReference>
<dbReference type="EMBL" id="CP051682">
    <property type="protein sequence ID" value="QJD97567.1"/>
    <property type="molecule type" value="Genomic_DNA"/>
</dbReference>
<dbReference type="InterPro" id="IPR001296">
    <property type="entry name" value="Glyco_trans_1"/>
</dbReference>
<dbReference type="InterPro" id="IPR050194">
    <property type="entry name" value="Glycosyltransferase_grp1"/>
</dbReference>
<evidence type="ECO:0000313" key="3">
    <source>
        <dbReference type="EMBL" id="QJD97567.1"/>
    </source>
</evidence>
<keyword evidence="3" id="KW-0808">Transferase</keyword>
<proteinExistence type="predicted"/>